<evidence type="ECO:0000313" key="2">
    <source>
        <dbReference type="EMBL" id="PMP24323.1"/>
    </source>
</evidence>
<dbReference type="AlphaFoldDB" id="A0A7Z1MF77"/>
<feature type="chain" id="PRO_5030730109" evidence="1">
    <location>
        <begin position="25"/>
        <end position="560"/>
    </location>
</feature>
<proteinExistence type="predicted"/>
<reference evidence="2" key="1">
    <citation type="submission" date="2016-07" db="EMBL/GenBank/DDBJ databases">
        <authorList>
            <person name="Kauffman K."/>
            <person name="Arevalo P."/>
            <person name="Polz M.F."/>
        </authorList>
    </citation>
    <scope>NUCLEOTIDE SEQUENCE</scope>
    <source>
        <strain evidence="2">10N.222.46.E12</strain>
    </source>
</reference>
<dbReference type="PROSITE" id="PS51257">
    <property type="entry name" value="PROKAR_LIPOPROTEIN"/>
    <property type="match status" value="1"/>
</dbReference>
<gene>
    <name evidence="2" type="ORF">BCS90_05690</name>
</gene>
<accession>A0A7Z1MF77</accession>
<dbReference type="EMBL" id="MDBS01000067">
    <property type="protein sequence ID" value="PMP24323.1"/>
    <property type="molecule type" value="Genomic_DNA"/>
</dbReference>
<name>A0A7Z1MF77_9VIBR</name>
<reference evidence="2" key="2">
    <citation type="journal article" date="2018" name="Nature">
        <title>A major lineage of non-tailed dsDNA viruses as unrecognized killers of marine bacteria.</title>
        <authorList>
            <person name="Kauffman K.M."/>
            <person name="Hussain F.A."/>
            <person name="Yang J."/>
            <person name="Arevalo P."/>
            <person name="Brown J.M."/>
            <person name="Chang W.K."/>
            <person name="VanInsberghe D."/>
            <person name="Elsherbini J."/>
            <person name="Sharma R.S."/>
            <person name="Cutler M.B."/>
            <person name="Kelly L."/>
            <person name="Polz M.F."/>
        </authorList>
    </citation>
    <scope>NUCLEOTIDE SEQUENCE</scope>
    <source>
        <strain evidence="2">10N.222.46.E12</strain>
    </source>
</reference>
<keyword evidence="1" id="KW-0732">Signal</keyword>
<comment type="caution">
    <text evidence="2">The sequence shown here is derived from an EMBL/GenBank/DDBJ whole genome shotgun (WGS) entry which is preliminary data.</text>
</comment>
<feature type="signal peptide" evidence="1">
    <location>
        <begin position="1"/>
        <end position="24"/>
    </location>
</feature>
<evidence type="ECO:0000256" key="1">
    <source>
        <dbReference type="SAM" id="SignalP"/>
    </source>
</evidence>
<organism evidence="2">
    <name type="scientific">Vibrio cyclitrophicus</name>
    <dbReference type="NCBI Taxonomy" id="47951"/>
    <lineage>
        <taxon>Bacteria</taxon>
        <taxon>Pseudomonadati</taxon>
        <taxon>Pseudomonadota</taxon>
        <taxon>Gammaproteobacteria</taxon>
        <taxon>Vibrionales</taxon>
        <taxon>Vibrionaceae</taxon>
        <taxon>Vibrio</taxon>
    </lineage>
</organism>
<dbReference type="RefSeq" id="WP_154724179.1">
    <property type="nucleotide sequence ID" value="NZ_CP170590.1"/>
</dbReference>
<sequence>MKLKLLSTAIAATFLAGCSSSGSSDNGTSPEPQVGVADVIYNEELRTAYIIGDEGNNAVVIGDGEGNAVVAVNGEVFTIQGDVVVDANGDIVGTVVTNNGVATVYINDKSYTLAVENGRLIIEGSVLDPEFGDDEWGPSAGNEFFANYMIVDDLGMPVALIEGDNGNYMWVIQGDDTYYLNINGSDAKPTHKIVDGEVLTMSGENTGITVETHRTDGQITHLTFNTPRGEEIIISHEDGRLIATVFGHGHEHEGPDSAPTYGDIDDVLGTTIITLDNGETLILKDGVLYHPSSDSGAVLNADGTITNMDGEVIAHAEMQELGFVVSLENGAEITFRNDDGRLFAAITGKPNIENPIERPAPINPIEGEASNELPTIGYDLDGNTLTVTLLDGTEVKIKDNGVTGGVIIGPEGTKTVSKATMDAYKQAAELLSVDEQKALVTVFLVNQSGDAINDDARRALWQTQKDSTLEWAKQSPENTAKMLHIISIEVDEIGKEPYSLGYYLLTGKKQSIDDIKNIAQEKVRGLSNIQKQELKGKIQSLSQEQRQQIKQAVKDRVSRS</sequence>
<protein>
    <submittedName>
        <fullName evidence="2">Uncharacterized protein</fullName>
    </submittedName>
</protein>